<evidence type="ECO:0000256" key="3">
    <source>
        <dbReference type="ARBA" id="ARBA00012884"/>
    </source>
</evidence>
<keyword evidence="5" id="KW-0520">NAD</keyword>
<comment type="pathway">
    <text evidence="1">Amino-acid degradation; L-proline degradation into L-glutamate; L-glutamate from L-proline: step 2/2.</text>
</comment>
<feature type="region of interest" description="Disordered" evidence="11">
    <location>
        <begin position="1"/>
        <end position="29"/>
    </location>
</feature>
<dbReference type="Gene3D" id="3.40.309.10">
    <property type="entry name" value="Aldehyde Dehydrogenase, Chain A, domain 2"/>
    <property type="match status" value="1"/>
</dbReference>
<evidence type="ECO:0000313" key="14">
    <source>
        <dbReference type="Proteomes" id="UP000029095"/>
    </source>
</evidence>
<dbReference type="STRING" id="1915400.FM21_36265"/>
<evidence type="ECO:0000256" key="7">
    <source>
        <dbReference type="ARBA" id="ARBA00032259"/>
    </source>
</evidence>
<dbReference type="UniPathway" id="UPA00261">
    <property type="reaction ID" value="UER00374"/>
</dbReference>
<sequence length="548" mass="59845">MTGANHPLTGNFHVPAPENEPVHEYRPGSPEALSLQAEIKRIGGLTQSIPLSIGGKVLETSTTQPVVSPHDHRRVLGQLSLADESHVRAAIDASLEARHDWSRTPWFERVSIFLRAAELMTGKYRDEVNAATMLNQSKTYHQSEIDGVCELADLIRFNAHYAEEIYTRQPKSTQGEQNYLDQRGLEGFVLAVSPFNFTNIAGNLPAMAAMMGNTVVWKPSEKSALSTDVVRRIFEEAGVPPGVINCVHGHGKMVTDIALADPNLAGLSFVGSTQVFRELWKKVANNIDRYKGYPRVVGETGGKNAIIAHPSADVQALLTGMTRGAFEFQGQKCSAASRAYIPRSIWTKLKDKLAEQIDSLVVGDVADHSTFLGAVIDEAAHDRLAGAIERANSHDDHTLIAGGTTSKETGYFVRPTVFETTDPASFALSTEFFGPLLTVYVYDDKDWTETLKLADRTSQYGLTASVYANDRKAVAEALDILRDTSGYLAINDKPAGMSIGKQQFAGARASGTNDKIGSPLALQRWVSGRFVKENLAPDTDYRYPYMGA</sequence>
<dbReference type="GO" id="GO:0010133">
    <property type="term" value="P:L-proline catabolic process to L-glutamate"/>
    <property type="evidence" value="ECO:0007669"/>
    <property type="project" value="UniProtKB-UniPathway"/>
</dbReference>
<evidence type="ECO:0000256" key="1">
    <source>
        <dbReference type="ARBA" id="ARBA00004786"/>
    </source>
</evidence>
<dbReference type="Proteomes" id="UP000029095">
    <property type="component" value="Unassembled WGS sequence"/>
</dbReference>
<dbReference type="HOGENOM" id="CLU_005391_4_1_11"/>
<dbReference type="RefSeq" id="WP_043386706.1">
    <property type="nucleotide sequence ID" value="NZ_KN039953.1"/>
</dbReference>
<dbReference type="PROSITE" id="PS00070">
    <property type="entry name" value="ALDEHYDE_DEHYDR_CYS"/>
    <property type="match status" value="1"/>
</dbReference>
<comment type="caution">
    <text evidence="13">The sequence shown here is derived from an EMBL/GenBank/DDBJ whole genome shotgun (WGS) entry which is preliminary data.</text>
</comment>
<keyword evidence="6" id="KW-0642">Proline metabolism</keyword>
<dbReference type="InterPro" id="IPR029510">
    <property type="entry name" value="Ald_DH_CS_GLU"/>
</dbReference>
<evidence type="ECO:0000256" key="8">
    <source>
        <dbReference type="ARBA" id="ARBA00048142"/>
    </source>
</evidence>
<dbReference type="EC" id="1.2.1.88" evidence="3"/>
<dbReference type="FunFam" id="3.40.605.10:FF:000006">
    <property type="entry name" value="1-pyrroline-5-carboxylate dehydrogenase"/>
    <property type="match status" value="1"/>
</dbReference>
<proteinExistence type="inferred from homology"/>
<organism evidence="13 14">
    <name type="scientific">Streptomyces mutabilis</name>
    <dbReference type="NCBI Taxonomy" id="67332"/>
    <lineage>
        <taxon>Bacteria</taxon>
        <taxon>Bacillati</taxon>
        <taxon>Actinomycetota</taxon>
        <taxon>Actinomycetes</taxon>
        <taxon>Kitasatosporales</taxon>
        <taxon>Streptomycetaceae</taxon>
        <taxon>Streptomyces</taxon>
    </lineage>
</organism>
<reference evidence="13 14" key="1">
    <citation type="submission" date="2014-05" db="EMBL/GenBank/DDBJ databases">
        <title>Complete genome sequence of the Streptomyces mutabilis TRM45540.</title>
        <authorList>
            <person name="Luo X."/>
            <person name="Zhang L."/>
        </authorList>
    </citation>
    <scope>NUCLEOTIDE SEQUENCE [LARGE SCALE GENOMIC DNA]</scope>
    <source>
        <strain evidence="13 14">TRM45540</strain>
    </source>
</reference>
<dbReference type="InterPro" id="IPR016160">
    <property type="entry name" value="Ald_DH_CS_CYS"/>
</dbReference>
<comment type="catalytic activity">
    <reaction evidence="8">
        <text>L-glutamate 5-semialdehyde + NAD(+) + H2O = L-glutamate + NADH + 2 H(+)</text>
        <dbReference type="Rhea" id="RHEA:30235"/>
        <dbReference type="ChEBI" id="CHEBI:15377"/>
        <dbReference type="ChEBI" id="CHEBI:15378"/>
        <dbReference type="ChEBI" id="CHEBI:29985"/>
        <dbReference type="ChEBI" id="CHEBI:57540"/>
        <dbReference type="ChEBI" id="CHEBI:57945"/>
        <dbReference type="ChEBI" id="CHEBI:58066"/>
        <dbReference type="EC" id="1.2.1.88"/>
    </reaction>
</comment>
<evidence type="ECO:0000256" key="5">
    <source>
        <dbReference type="ARBA" id="ARBA00023027"/>
    </source>
</evidence>
<dbReference type="GO" id="GO:0009898">
    <property type="term" value="C:cytoplasmic side of plasma membrane"/>
    <property type="evidence" value="ECO:0007669"/>
    <property type="project" value="TreeGrafter"/>
</dbReference>
<evidence type="ECO:0000313" key="13">
    <source>
        <dbReference type="EMBL" id="KFG71211.1"/>
    </source>
</evidence>
<accession>A0A086MQP3</accession>
<dbReference type="GO" id="GO:0004657">
    <property type="term" value="F:proline dehydrogenase activity"/>
    <property type="evidence" value="ECO:0007669"/>
    <property type="project" value="UniProtKB-ARBA"/>
</dbReference>
<evidence type="ECO:0000256" key="4">
    <source>
        <dbReference type="ARBA" id="ARBA00023002"/>
    </source>
</evidence>
<dbReference type="InterPro" id="IPR050485">
    <property type="entry name" value="Proline_metab_enzyme"/>
</dbReference>
<dbReference type="Gene3D" id="3.40.605.10">
    <property type="entry name" value="Aldehyde Dehydrogenase, Chain A, domain 1"/>
    <property type="match status" value="1"/>
</dbReference>
<feature type="domain" description="Aldehyde dehydrogenase" evidence="12">
    <location>
        <begin position="61"/>
        <end position="525"/>
    </location>
</feature>
<dbReference type="FunFam" id="3.40.309.10:FF:000005">
    <property type="entry name" value="1-pyrroline-5-carboxylate dehydrogenase 1"/>
    <property type="match status" value="1"/>
</dbReference>
<keyword evidence="14" id="KW-1185">Reference proteome</keyword>
<dbReference type="SUPFAM" id="SSF53720">
    <property type="entry name" value="ALDH-like"/>
    <property type="match status" value="1"/>
</dbReference>
<dbReference type="GO" id="GO:0003842">
    <property type="term" value="F:L-glutamate gamma-semialdehyde dehydrogenase activity"/>
    <property type="evidence" value="ECO:0007669"/>
    <property type="project" value="UniProtKB-EC"/>
</dbReference>
<dbReference type="PROSITE" id="PS00687">
    <property type="entry name" value="ALDEHYDE_DEHYDR_GLU"/>
    <property type="match status" value="1"/>
</dbReference>
<evidence type="ECO:0000259" key="12">
    <source>
        <dbReference type="Pfam" id="PF00171"/>
    </source>
</evidence>
<dbReference type="InterPro" id="IPR016162">
    <property type="entry name" value="Ald_DH_N"/>
</dbReference>
<evidence type="ECO:0000256" key="6">
    <source>
        <dbReference type="ARBA" id="ARBA00023062"/>
    </source>
</evidence>
<evidence type="ECO:0000256" key="2">
    <source>
        <dbReference type="ARBA" id="ARBA00009986"/>
    </source>
</evidence>
<feature type="active site" evidence="9">
    <location>
        <position position="299"/>
    </location>
</feature>
<protein>
    <recommendedName>
        <fullName evidence="7">L-glutamate gamma-semialdehyde dehydrogenase</fullName>
        <ecNumber evidence="3">1.2.1.88</ecNumber>
    </recommendedName>
    <alternativeName>
        <fullName evidence="7">L-glutamate gamma-semialdehyde dehydrogenase</fullName>
    </alternativeName>
</protein>
<name>A0A086MQP3_9ACTN</name>
<gene>
    <name evidence="13" type="ORF">FM21_36265</name>
</gene>
<dbReference type="NCBIfam" id="TIGR01236">
    <property type="entry name" value="D1pyr5carbox1"/>
    <property type="match status" value="1"/>
</dbReference>
<dbReference type="AlphaFoldDB" id="A0A086MQP3"/>
<dbReference type="InterPro" id="IPR016161">
    <property type="entry name" value="Ald_DH/histidinol_DH"/>
</dbReference>
<dbReference type="PANTHER" id="PTHR42862:SF1">
    <property type="entry name" value="DELTA-1-PYRROLINE-5-CARBOXYLATE DEHYDROGENASE 2, ISOFORM A-RELATED"/>
    <property type="match status" value="1"/>
</dbReference>
<dbReference type="EMBL" id="JNFQ01000010">
    <property type="protein sequence ID" value="KFG71211.1"/>
    <property type="molecule type" value="Genomic_DNA"/>
</dbReference>
<evidence type="ECO:0000256" key="9">
    <source>
        <dbReference type="PROSITE-ProRule" id="PRU10007"/>
    </source>
</evidence>
<dbReference type="InterPro" id="IPR016163">
    <property type="entry name" value="Ald_DH_C"/>
</dbReference>
<keyword evidence="4 10" id="KW-0560">Oxidoreductase</keyword>
<dbReference type="InterPro" id="IPR005931">
    <property type="entry name" value="P5CDH/ALDH4A1"/>
</dbReference>
<evidence type="ECO:0000256" key="10">
    <source>
        <dbReference type="RuleBase" id="RU003345"/>
    </source>
</evidence>
<comment type="similarity">
    <text evidence="2 10">Belongs to the aldehyde dehydrogenase family.</text>
</comment>
<dbReference type="InterPro" id="IPR015590">
    <property type="entry name" value="Aldehyde_DH_dom"/>
</dbReference>
<evidence type="ECO:0000256" key="11">
    <source>
        <dbReference type="SAM" id="MobiDB-lite"/>
    </source>
</evidence>
<dbReference type="PANTHER" id="PTHR42862">
    <property type="entry name" value="DELTA-1-PYRROLINE-5-CARBOXYLATE DEHYDROGENASE 1, ISOFORM A-RELATED"/>
    <property type="match status" value="1"/>
</dbReference>
<dbReference type="Pfam" id="PF00171">
    <property type="entry name" value="Aldedh"/>
    <property type="match status" value="1"/>
</dbReference>